<dbReference type="InterPro" id="IPR010730">
    <property type="entry name" value="HET"/>
</dbReference>
<protein>
    <submittedName>
        <fullName evidence="2">Heterokaryon incompatibility protein-domain-containing protein</fullName>
    </submittedName>
</protein>
<proteinExistence type="predicted"/>
<dbReference type="EMBL" id="MU857684">
    <property type="protein sequence ID" value="KAK4246042.1"/>
    <property type="molecule type" value="Genomic_DNA"/>
</dbReference>
<dbReference type="InterPro" id="IPR052895">
    <property type="entry name" value="HetReg/Transcr_Mod"/>
</dbReference>
<dbReference type="AlphaFoldDB" id="A0AAN7CRG1"/>
<dbReference type="PANTHER" id="PTHR24148">
    <property type="entry name" value="ANKYRIN REPEAT DOMAIN-CONTAINING PROTEIN 39 HOMOLOG-RELATED"/>
    <property type="match status" value="1"/>
</dbReference>
<dbReference type="Proteomes" id="UP001303647">
    <property type="component" value="Unassembled WGS sequence"/>
</dbReference>
<name>A0AAN7CRG1_9PEZI</name>
<evidence type="ECO:0000259" key="1">
    <source>
        <dbReference type="Pfam" id="PF06985"/>
    </source>
</evidence>
<dbReference type="PANTHER" id="PTHR24148:SF64">
    <property type="entry name" value="HETEROKARYON INCOMPATIBILITY DOMAIN-CONTAINING PROTEIN"/>
    <property type="match status" value="1"/>
</dbReference>
<reference evidence="2" key="1">
    <citation type="journal article" date="2023" name="Mol. Phylogenet. Evol.">
        <title>Genome-scale phylogeny and comparative genomics of the fungal order Sordariales.</title>
        <authorList>
            <person name="Hensen N."/>
            <person name="Bonometti L."/>
            <person name="Westerberg I."/>
            <person name="Brannstrom I.O."/>
            <person name="Guillou S."/>
            <person name="Cros-Aarteil S."/>
            <person name="Calhoun S."/>
            <person name="Haridas S."/>
            <person name="Kuo A."/>
            <person name="Mondo S."/>
            <person name="Pangilinan J."/>
            <person name="Riley R."/>
            <person name="LaButti K."/>
            <person name="Andreopoulos B."/>
            <person name="Lipzen A."/>
            <person name="Chen C."/>
            <person name="Yan M."/>
            <person name="Daum C."/>
            <person name="Ng V."/>
            <person name="Clum A."/>
            <person name="Steindorff A."/>
            <person name="Ohm R.A."/>
            <person name="Martin F."/>
            <person name="Silar P."/>
            <person name="Natvig D.O."/>
            <person name="Lalanne C."/>
            <person name="Gautier V."/>
            <person name="Ament-Velasquez S.L."/>
            <person name="Kruys A."/>
            <person name="Hutchinson M.I."/>
            <person name="Powell A.J."/>
            <person name="Barry K."/>
            <person name="Miller A.N."/>
            <person name="Grigoriev I.V."/>
            <person name="Debuchy R."/>
            <person name="Gladieux P."/>
            <person name="Hiltunen Thoren M."/>
            <person name="Johannesson H."/>
        </authorList>
    </citation>
    <scope>NUCLEOTIDE SEQUENCE</scope>
    <source>
        <strain evidence="2">CBS 359.72</strain>
    </source>
</reference>
<evidence type="ECO:0000313" key="2">
    <source>
        <dbReference type="EMBL" id="KAK4246042.1"/>
    </source>
</evidence>
<reference evidence="2" key="2">
    <citation type="submission" date="2023-05" db="EMBL/GenBank/DDBJ databases">
        <authorList>
            <consortium name="Lawrence Berkeley National Laboratory"/>
            <person name="Steindorff A."/>
            <person name="Hensen N."/>
            <person name="Bonometti L."/>
            <person name="Westerberg I."/>
            <person name="Brannstrom I.O."/>
            <person name="Guillou S."/>
            <person name="Cros-Aarteil S."/>
            <person name="Calhoun S."/>
            <person name="Haridas S."/>
            <person name="Kuo A."/>
            <person name="Mondo S."/>
            <person name="Pangilinan J."/>
            <person name="Riley R."/>
            <person name="Labutti K."/>
            <person name="Andreopoulos B."/>
            <person name="Lipzen A."/>
            <person name="Chen C."/>
            <person name="Yanf M."/>
            <person name="Daum C."/>
            <person name="Ng V."/>
            <person name="Clum A."/>
            <person name="Ohm R."/>
            <person name="Martin F."/>
            <person name="Silar P."/>
            <person name="Natvig D."/>
            <person name="Lalanne C."/>
            <person name="Gautier V."/>
            <person name="Ament-Velasquez S.L."/>
            <person name="Kruys A."/>
            <person name="Hutchinson M.I."/>
            <person name="Powell A.J."/>
            <person name="Barry K."/>
            <person name="Miller A.N."/>
            <person name="Grigoriev I.V."/>
            <person name="Debuchy R."/>
            <person name="Gladieux P."/>
            <person name="Thoren M.H."/>
            <person name="Johannesson H."/>
        </authorList>
    </citation>
    <scope>NUCLEOTIDE SEQUENCE</scope>
    <source>
        <strain evidence="2">CBS 359.72</strain>
    </source>
</reference>
<gene>
    <name evidence="2" type="ORF">C7999DRAFT_15809</name>
</gene>
<accession>A0AAN7CRG1</accession>
<dbReference type="Pfam" id="PF06985">
    <property type="entry name" value="HET"/>
    <property type="match status" value="1"/>
</dbReference>
<comment type="caution">
    <text evidence="2">The sequence shown here is derived from an EMBL/GenBank/DDBJ whole genome shotgun (WGS) entry which is preliminary data.</text>
</comment>
<keyword evidence="3" id="KW-1185">Reference proteome</keyword>
<sequence>MAPPFSYQRLPERSIRVIKLLPSRRPTDALRCNILNVHLDHVASQPYEALSYVWGELTRQWPLDCDGKELLVTRNCHEALVSLRPRYLPRTLWIDAICIDQAGTPEATAERNGQVSIMGEVYFKSSRVLIWLGPGSGAVSNPVLFRYLRSLHLLSILEIGYPRLAALLEPVTWRLLDLNHGRLVKNKSSPILESLIVILNNPWFERVWTLQEVAFGRKCIVMQGSHALNWESLCLGYLAIPTRGLNRRAETDRLLSRWRLYLALRGRSIEAIPKSRFQGESQAEAELRLLAEIRNMKATIPHDRIYSLYALFQAMGIALPSPDYNKDIAAVFEEAVVSYIRCRQNMAIITLTSPPAEASGFPSWVPDWLTPGHYAEPLIWKLADFDAQPPITMKLTLTQETGNGRLGVMAKRLGIIKKLVCCPLVGESGLPRDAVYREFVQACSDWRRFISSGLTGHPYAEKNPRQIEAALLQAYHHAIPGDNALGPWYRWLRDGRRGAKMPVANAFLIEVAKRRRPTARWFIYVLDTGYCGVAGSGCVVGDAIALLPSLHPLVLRARPSSSSAGAEYRVVTPAYCEGVINGKLSTRLGELEETVLV</sequence>
<evidence type="ECO:0000313" key="3">
    <source>
        <dbReference type="Proteomes" id="UP001303647"/>
    </source>
</evidence>
<feature type="domain" description="Heterokaryon incompatibility" evidence="1">
    <location>
        <begin position="47"/>
        <end position="212"/>
    </location>
</feature>
<organism evidence="2 3">
    <name type="scientific">Corynascus novoguineensis</name>
    <dbReference type="NCBI Taxonomy" id="1126955"/>
    <lineage>
        <taxon>Eukaryota</taxon>
        <taxon>Fungi</taxon>
        <taxon>Dikarya</taxon>
        <taxon>Ascomycota</taxon>
        <taxon>Pezizomycotina</taxon>
        <taxon>Sordariomycetes</taxon>
        <taxon>Sordariomycetidae</taxon>
        <taxon>Sordariales</taxon>
        <taxon>Chaetomiaceae</taxon>
        <taxon>Corynascus</taxon>
    </lineage>
</organism>